<protein>
    <submittedName>
        <fullName evidence="1">Uncharacterized protein</fullName>
    </submittedName>
</protein>
<accession>A0A1R3JSW7</accession>
<comment type="caution">
    <text evidence="1">The sequence shown here is derived from an EMBL/GenBank/DDBJ whole genome shotgun (WGS) entry which is preliminary data.</text>
</comment>
<gene>
    <name evidence="1" type="ORF">CCACVL1_04416</name>
</gene>
<dbReference type="Gramene" id="OMO97880">
    <property type="protein sequence ID" value="OMO97880"/>
    <property type="gene ID" value="CCACVL1_04416"/>
</dbReference>
<sequence length="53" mass="5888">MAEKLVVQLGLEVLLNSVKRRFSIFLGFSAFLTKTSDLGAAIQLIQRTLHQGQ</sequence>
<keyword evidence="2" id="KW-1185">Reference proteome</keyword>
<organism evidence="1 2">
    <name type="scientific">Corchorus capsularis</name>
    <name type="common">Jute</name>
    <dbReference type="NCBI Taxonomy" id="210143"/>
    <lineage>
        <taxon>Eukaryota</taxon>
        <taxon>Viridiplantae</taxon>
        <taxon>Streptophyta</taxon>
        <taxon>Embryophyta</taxon>
        <taxon>Tracheophyta</taxon>
        <taxon>Spermatophyta</taxon>
        <taxon>Magnoliopsida</taxon>
        <taxon>eudicotyledons</taxon>
        <taxon>Gunneridae</taxon>
        <taxon>Pentapetalae</taxon>
        <taxon>rosids</taxon>
        <taxon>malvids</taxon>
        <taxon>Malvales</taxon>
        <taxon>Malvaceae</taxon>
        <taxon>Grewioideae</taxon>
        <taxon>Apeibeae</taxon>
        <taxon>Corchorus</taxon>
    </lineage>
</organism>
<name>A0A1R3JSW7_COCAP</name>
<dbReference type="EMBL" id="AWWV01007169">
    <property type="protein sequence ID" value="OMO97880.1"/>
    <property type="molecule type" value="Genomic_DNA"/>
</dbReference>
<dbReference type="AlphaFoldDB" id="A0A1R3JSW7"/>
<reference evidence="1 2" key="1">
    <citation type="submission" date="2013-09" db="EMBL/GenBank/DDBJ databases">
        <title>Corchorus capsularis genome sequencing.</title>
        <authorList>
            <person name="Alam M."/>
            <person name="Haque M.S."/>
            <person name="Islam M.S."/>
            <person name="Emdad E.M."/>
            <person name="Islam M.M."/>
            <person name="Ahmed B."/>
            <person name="Halim A."/>
            <person name="Hossen Q.M.M."/>
            <person name="Hossain M.Z."/>
            <person name="Ahmed R."/>
            <person name="Khan M.M."/>
            <person name="Islam R."/>
            <person name="Rashid M.M."/>
            <person name="Khan S.A."/>
            <person name="Rahman M.S."/>
            <person name="Alam M."/>
        </authorList>
    </citation>
    <scope>NUCLEOTIDE SEQUENCE [LARGE SCALE GENOMIC DNA]</scope>
    <source>
        <strain evidence="2">cv. CVL-1</strain>
        <tissue evidence="1">Whole seedling</tissue>
    </source>
</reference>
<proteinExistence type="predicted"/>
<evidence type="ECO:0000313" key="1">
    <source>
        <dbReference type="EMBL" id="OMO97880.1"/>
    </source>
</evidence>
<evidence type="ECO:0000313" key="2">
    <source>
        <dbReference type="Proteomes" id="UP000188268"/>
    </source>
</evidence>
<dbReference type="Proteomes" id="UP000188268">
    <property type="component" value="Unassembled WGS sequence"/>
</dbReference>